<dbReference type="AlphaFoldDB" id="A0AAN9LNY2"/>
<evidence type="ECO:0000313" key="3">
    <source>
        <dbReference type="Proteomes" id="UP001367508"/>
    </source>
</evidence>
<accession>A0AAN9LNY2</accession>
<dbReference type="Proteomes" id="UP001367508">
    <property type="component" value="Unassembled WGS sequence"/>
</dbReference>
<name>A0AAN9LNY2_CANGL</name>
<protein>
    <submittedName>
        <fullName evidence="2">Uncharacterized protein</fullName>
    </submittedName>
</protein>
<feature type="region of interest" description="Disordered" evidence="1">
    <location>
        <begin position="97"/>
        <end position="116"/>
    </location>
</feature>
<reference evidence="2 3" key="1">
    <citation type="submission" date="2024-01" db="EMBL/GenBank/DDBJ databases">
        <title>The genomes of 5 underutilized Papilionoideae crops provide insights into root nodulation and disease resistanc.</title>
        <authorList>
            <person name="Jiang F."/>
        </authorList>
    </citation>
    <scope>NUCLEOTIDE SEQUENCE [LARGE SCALE GENOMIC DNA]</scope>
    <source>
        <strain evidence="2">LVBAO_FW01</strain>
        <tissue evidence="2">Leaves</tissue>
    </source>
</reference>
<comment type="caution">
    <text evidence="2">The sequence shown here is derived from an EMBL/GenBank/DDBJ whole genome shotgun (WGS) entry which is preliminary data.</text>
</comment>
<organism evidence="2 3">
    <name type="scientific">Canavalia gladiata</name>
    <name type="common">Sword bean</name>
    <name type="synonym">Dolichos gladiatus</name>
    <dbReference type="NCBI Taxonomy" id="3824"/>
    <lineage>
        <taxon>Eukaryota</taxon>
        <taxon>Viridiplantae</taxon>
        <taxon>Streptophyta</taxon>
        <taxon>Embryophyta</taxon>
        <taxon>Tracheophyta</taxon>
        <taxon>Spermatophyta</taxon>
        <taxon>Magnoliopsida</taxon>
        <taxon>eudicotyledons</taxon>
        <taxon>Gunneridae</taxon>
        <taxon>Pentapetalae</taxon>
        <taxon>rosids</taxon>
        <taxon>fabids</taxon>
        <taxon>Fabales</taxon>
        <taxon>Fabaceae</taxon>
        <taxon>Papilionoideae</taxon>
        <taxon>50 kb inversion clade</taxon>
        <taxon>NPAAA clade</taxon>
        <taxon>indigoferoid/millettioid clade</taxon>
        <taxon>Phaseoleae</taxon>
        <taxon>Canavalia</taxon>
    </lineage>
</organism>
<evidence type="ECO:0000256" key="1">
    <source>
        <dbReference type="SAM" id="MobiDB-lite"/>
    </source>
</evidence>
<sequence length="158" mass="17516">MANRLYQVHGYELVRFKHRKLHFARMVKPGLGFSESDPEILHLSGLGPVATASQISSSGTKPELDTCLPLLQTKFQTMHPHLNPKVPQNDPEIRAASSCGVDDKSPPQNRKMEPNLSEIDSGNVKVSCLFFLLPEGELSEILPMVKILQSSESKNPSR</sequence>
<feature type="compositionally biased region" description="Basic and acidic residues" evidence="1">
    <location>
        <begin position="101"/>
        <end position="113"/>
    </location>
</feature>
<keyword evidence="3" id="KW-1185">Reference proteome</keyword>
<evidence type="ECO:0000313" key="2">
    <source>
        <dbReference type="EMBL" id="KAK7339610.1"/>
    </source>
</evidence>
<gene>
    <name evidence="2" type="ORF">VNO77_20288</name>
</gene>
<proteinExistence type="predicted"/>
<dbReference type="EMBL" id="JAYMYQ010000004">
    <property type="protein sequence ID" value="KAK7339610.1"/>
    <property type="molecule type" value="Genomic_DNA"/>
</dbReference>